<gene>
    <name evidence="1" type="ORF">PIB30_051631</name>
</gene>
<reference evidence="1 2" key="1">
    <citation type="journal article" date="2023" name="Plants (Basel)">
        <title>Bridging the Gap: Combining Genomics and Transcriptomics Approaches to Understand Stylosanthes scabra, an Orphan Legume from the Brazilian Caatinga.</title>
        <authorList>
            <person name="Ferreira-Neto J.R.C."/>
            <person name="da Silva M.D."/>
            <person name="Binneck E."/>
            <person name="de Melo N.F."/>
            <person name="da Silva R.H."/>
            <person name="de Melo A.L.T.M."/>
            <person name="Pandolfi V."/>
            <person name="Bustamante F.O."/>
            <person name="Brasileiro-Vidal A.C."/>
            <person name="Benko-Iseppon A.M."/>
        </authorList>
    </citation>
    <scope>NUCLEOTIDE SEQUENCE [LARGE SCALE GENOMIC DNA]</scope>
    <source>
        <tissue evidence="1">Leaves</tissue>
    </source>
</reference>
<comment type="caution">
    <text evidence="1">The sequence shown here is derived from an EMBL/GenBank/DDBJ whole genome shotgun (WGS) entry which is preliminary data.</text>
</comment>
<name>A0ABU6UJX5_9FABA</name>
<organism evidence="1 2">
    <name type="scientific">Stylosanthes scabra</name>
    <dbReference type="NCBI Taxonomy" id="79078"/>
    <lineage>
        <taxon>Eukaryota</taxon>
        <taxon>Viridiplantae</taxon>
        <taxon>Streptophyta</taxon>
        <taxon>Embryophyta</taxon>
        <taxon>Tracheophyta</taxon>
        <taxon>Spermatophyta</taxon>
        <taxon>Magnoliopsida</taxon>
        <taxon>eudicotyledons</taxon>
        <taxon>Gunneridae</taxon>
        <taxon>Pentapetalae</taxon>
        <taxon>rosids</taxon>
        <taxon>fabids</taxon>
        <taxon>Fabales</taxon>
        <taxon>Fabaceae</taxon>
        <taxon>Papilionoideae</taxon>
        <taxon>50 kb inversion clade</taxon>
        <taxon>dalbergioids sensu lato</taxon>
        <taxon>Dalbergieae</taxon>
        <taxon>Pterocarpus clade</taxon>
        <taxon>Stylosanthes</taxon>
    </lineage>
</organism>
<evidence type="ECO:0000313" key="1">
    <source>
        <dbReference type="EMBL" id="MED6160451.1"/>
    </source>
</evidence>
<dbReference type="EMBL" id="JASCZI010121196">
    <property type="protein sequence ID" value="MED6160451.1"/>
    <property type="molecule type" value="Genomic_DNA"/>
</dbReference>
<dbReference type="Proteomes" id="UP001341840">
    <property type="component" value="Unassembled WGS sequence"/>
</dbReference>
<evidence type="ECO:0000313" key="2">
    <source>
        <dbReference type="Proteomes" id="UP001341840"/>
    </source>
</evidence>
<proteinExistence type="predicted"/>
<keyword evidence="2" id="KW-1185">Reference proteome</keyword>
<accession>A0ABU6UJX5</accession>
<protein>
    <submittedName>
        <fullName evidence="1">Uncharacterized protein</fullName>
    </submittedName>
</protein>
<sequence>MQDFQTHYGHPAWGWVEELLGARLPKNHEARKESFSLKITGSNSGCYLACPSPAEIIRLGGFLNGGIDWMDAAWMIFGGCHMDQITFVSFHQSRYNLVRRFE</sequence>